<dbReference type="AlphaFoldDB" id="A0A508TX08"/>
<evidence type="ECO:0008006" key="3">
    <source>
        <dbReference type="Google" id="ProtNLM"/>
    </source>
</evidence>
<name>A0A508TX08_9BRAD</name>
<protein>
    <recommendedName>
        <fullName evidence="3">Lipoprotein</fullName>
    </recommendedName>
</protein>
<sequence>MPNVPDRSLAVWCFAFLLLLSACGENKLECDSIDTRNAVLQRVADDHRNPLVNYAAKESTAKPNPENSKPLYLLSERMVTTSTSPDKRTLQCSGGISVSVGDVKASKEIEFTVQRASDGKISVSVVPFQF</sequence>
<evidence type="ECO:0000313" key="1">
    <source>
        <dbReference type="EMBL" id="VIO78941.1"/>
    </source>
</evidence>
<proteinExistence type="predicted"/>
<accession>A0A508TX08</accession>
<dbReference type="PROSITE" id="PS51257">
    <property type="entry name" value="PROKAR_LIPOPROTEIN"/>
    <property type="match status" value="1"/>
</dbReference>
<organism evidence="1 2">
    <name type="scientific">Bradyrhizobium ivorense</name>
    <dbReference type="NCBI Taxonomy" id="2511166"/>
    <lineage>
        <taxon>Bacteria</taxon>
        <taxon>Pseudomonadati</taxon>
        <taxon>Pseudomonadota</taxon>
        <taxon>Alphaproteobacteria</taxon>
        <taxon>Hyphomicrobiales</taxon>
        <taxon>Nitrobacteraceae</taxon>
        <taxon>Bradyrhizobium</taxon>
    </lineage>
</organism>
<gene>
    <name evidence="1" type="ORF">CI1B_76000</name>
</gene>
<comment type="caution">
    <text evidence="1">The sequence shown here is derived from an EMBL/GenBank/DDBJ whole genome shotgun (WGS) entry which is preliminary data.</text>
</comment>
<dbReference type="EMBL" id="CAADFC020000032">
    <property type="protein sequence ID" value="VIO78941.1"/>
    <property type="molecule type" value="Genomic_DNA"/>
</dbReference>
<keyword evidence="2" id="KW-1185">Reference proteome</keyword>
<dbReference type="Proteomes" id="UP000328092">
    <property type="component" value="Unassembled WGS sequence"/>
</dbReference>
<evidence type="ECO:0000313" key="2">
    <source>
        <dbReference type="Proteomes" id="UP000328092"/>
    </source>
</evidence>
<reference evidence="1" key="1">
    <citation type="submission" date="2019-02" db="EMBL/GenBank/DDBJ databases">
        <authorList>
            <person name="Pothier F.J."/>
        </authorList>
    </citation>
    <scope>NUCLEOTIDE SEQUENCE</scope>
    <source>
        <strain evidence="1">CI-1B</strain>
    </source>
</reference>